<evidence type="ECO:0000313" key="1">
    <source>
        <dbReference type="EMBL" id="KAK8213594.1"/>
    </source>
</evidence>
<evidence type="ECO:0000313" key="2">
    <source>
        <dbReference type="Proteomes" id="UP001320706"/>
    </source>
</evidence>
<organism evidence="1 2">
    <name type="scientific">Zalaria obscura</name>
    <dbReference type="NCBI Taxonomy" id="2024903"/>
    <lineage>
        <taxon>Eukaryota</taxon>
        <taxon>Fungi</taxon>
        <taxon>Dikarya</taxon>
        <taxon>Ascomycota</taxon>
        <taxon>Pezizomycotina</taxon>
        <taxon>Dothideomycetes</taxon>
        <taxon>Dothideomycetidae</taxon>
        <taxon>Dothideales</taxon>
        <taxon>Zalariaceae</taxon>
        <taxon>Zalaria</taxon>
    </lineage>
</organism>
<dbReference type="Proteomes" id="UP001320706">
    <property type="component" value="Unassembled WGS sequence"/>
</dbReference>
<name>A0ACC3SHT3_9PEZI</name>
<proteinExistence type="predicted"/>
<keyword evidence="2" id="KW-1185">Reference proteome</keyword>
<protein>
    <submittedName>
        <fullName evidence="1">Uncharacterized protein</fullName>
    </submittedName>
</protein>
<gene>
    <name evidence="1" type="ORF">M8818_002897</name>
</gene>
<dbReference type="EMBL" id="JAMKPW020000011">
    <property type="protein sequence ID" value="KAK8213594.1"/>
    <property type="molecule type" value="Genomic_DNA"/>
</dbReference>
<accession>A0ACC3SHT3</accession>
<sequence length="373" mass="41309">MSGMHSFAKEESTKRAAANGGAKMRLAPEGARSDVPITFLKRQQGHAPGHASYAVHAVDPSSVPFEEERNTIKLGYAVRDTRNLPPGQQQDLYATDTESIGDSMIGSSINGFTRGQRGFTADTRPAVEIGTDNGEPDDGESGSDDEPGSGEEEEEEEEDDGVEVVAIPTIYSESHAQQDYHTPGEPGSHIPISRAAQEQRLDNPVSQGADYQDGNGVVIQEEENPYKELDYDPQELFEKTYESLTAENFDFDPLPMAKLPEGLADASLEDKLSSMAGQDAPAQAQFFNTLDIHQWEEAGDWFLDRFSDVLTRLKTARREKRGLARAFENEVEQRHEAVSRKRKATESALEDMKKNGGMVLQRTPKKQKQKYKQ</sequence>
<reference evidence="1" key="1">
    <citation type="submission" date="2024-02" db="EMBL/GenBank/DDBJ databases">
        <title>Metagenome Assembled Genome of Zalaria obscura JY119.</title>
        <authorList>
            <person name="Vighnesh L."/>
            <person name="Jagadeeshwari U."/>
            <person name="Venkata Ramana C."/>
            <person name="Sasikala C."/>
        </authorList>
    </citation>
    <scope>NUCLEOTIDE SEQUENCE</scope>
    <source>
        <strain evidence="1">JY119</strain>
    </source>
</reference>
<comment type="caution">
    <text evidence="1">The sequence shown here is derived from an EMBL/GenBank/DDBJ whole genome shotgun (WGS) entry which is preliminary data.</text>
</comment>